<evidence type="ECO:0000313" key="5">
    <source>
        <dbReference type="EMBL" id="MFK9094581.1"/>
    </source>
</evidence>
<dbReference type="Pfam" id="PF00392">
    <property type="entry name" value="GntR"/>
    <property type="match status" value="1"/>
</dbReference>
<dbReference type="PROSITE" id="PS50949">
    <property type="entry name" value="HTH_GNTR"/>
    <property type="match status" value="1"/>
</dbReference>
<keyword evidence="3" id="KW-0804">Transcription</keyword>
<gene>
    <name evidence="5" type="ORF">ACJEBI_24305</name>
</gene>
<dbReference type="InterPro" id="IPR011711">
    <property type="entry name" value="GntR_C"/>
</dbReference>
<dbReference type="SUPFAM" id="SSF48008">
    <property type="entry name" value="GntR ligand-binding domain-like"/>
    <property type="match status" value="1"/>
</dbReference>
<dbReference type="InterPro" id="IPR008920">
    <property type="entry name" value="TF_FadR/GntR_C"/>
</dbReference>
<keyword evidence="2" id="KW-0238">DNA-binding</keyword>
<keyword evidence="6" id="KW-1185">Reference proteome</keyword>
<comment type="caution">
    <text evidence="5">The sequence shown here is derived from an EMBL/GenBank/DDBJ whole genome shotgun (WGS) entry which is preliminary data.</text>
</comment>
<dbReference type="RefSeq" id="WP_406583046.1">
    <property type="nucleotide sequence ID" value="NZ_JBJHQH010000025.1"/>
</dbReference>
<dbReference type="PANTHER" id="PTHR43537:SF24">
    <property type="entry name" value="GLUCONATE OPERON TRANSCRIPTIONAL REPRESSOR"/>
    <property type="match status" value="1"/>
</dbReference>
<protein>
    <submittedName>
        <fullName evidence="5">GntR family transcriptional regulator</fullName>
    </submittedName>
</protein>
<reference evidence="5 6" key="1">
    <citation type="submission" date="2024-11" db="EMBL/GenBank/DDBJ databases">
        <authorList>
            <person name="Lucas J.A."/>
        </authorList>
    </citation>
    <scope>NUCLEOTIDE SEQUENCE [LARGE SCALE GENOMIC DNA]</scope>
    <source>
        <strain evidence="5 6">Z 5.4</strain>
    </source>
</reference>
<dbReference type="InterPro" id="IPR036390">
    <property type="entry name" value="WH_DNA-bd_sf"/>
</dbReference>
<sequence>MKKDSKQEIAYQVIRSRITEGIYVQGQRLVIDTLGKELNLSAIPIREAIRRLEAEGLVTIKAYSGAVVSFIDENEYFEVLSTLAVLEGYAVTLSKSSINHEQINKLQEINSQIKEALQKFDFNGYIKLNKEFHLYSIKNCPNKSLFNLIEQMWQKLDTIRRLKPMYFPIRAIEAIGEHETIISLLAGNDSTLEIEQFVRQHHIAAINDAEKNSVNNN</sequence>
<dbReference type="SUPFAM" id="SSF46785">
    <property type="entry name" value="Winged helix' DNA-binding domain"/>
    <property type="match status" value="1"/>
</dbReference>
<feature type="domain" description="HTH gntR-type" evidence="4">
    <location>
        <begin position="4"/>
        <end position="71"/>
    </location>
</feature>
<dbReference type="Pfam" id="PF07729">
    <property type="entry name" value="FCD"/>
    <property type="match status" value="1"/>
</dbReference>
<dbReference type="Gene3D" id="1.20.120.530">
    <property type="entry name" value="GntR ligand-binding domain-like"/>
    <property type="match status" value="1"/>
</dbReference>
<dbReference type="EMBL" id="JBJHQH010000025">
    <property type="protein sequence ID" value="MFK9094581.1"/>
    <property type="molecule type" value="Genomic_DNA"/>
</dbReference>
<evidence type="ECO:0000259" key="4">
    <source>
        <dbReference type="PROSITE" id="PS50949"/>
    </source>
</evidence>
<dbReference type="Gene3D" id="1.10.10.10">
    <property type="entry name" value="Winged helix-like DNA-binding domain superfamily/Winged helix DNA-binding domain"/>
    <property type="match status" value="1"/>
</dbReference>
<evidence type="ECO:0000256" key="1">
    <source>
        <dbReference type="ARBA" id="ARBA00023015"/>
    </source>
</evidence>
<dbReference type="SMART" id="SM00345">
    <property type="entry name" value="HTH_GNTR"/>
    <property type="match status" value="1"/>
</dbReference>
<evidence type="ECO:0000313" key="6">
    <source>
        <dbReference type="Proteomes" id="UP001623041"/>
    </source>
</evidence>
<accession>A0ABW8RR31</accession>
<organism evidence="5 6">
    <name type="scientific">Bacillus salipaludis</name>
    <dbReference type="NCBI Taxonomy" id="2547811"/>
    <lineage>
        <taxon>Bacteria</taxon>
        <taxon>Bacillati</taxon>
        <taxon>Bacillota</taxon>
        <taxon>Bacilli</taxon>
        <taxon>Bacillales</taxon>
        <taxon>Bacillaceae</taxon>
        <taxon>Bacillus</taxon>
    </lineage>
</organism>
<proteinExistence type="predicted"/>
<dbReference type="Proteomes" id="UP001623041">
    <property type="component" value="Unassembled WGS sequence"/>
</dbReference>
<dbReference type="InterPro" id="IPR036388">
    <property type="entry name" value="WH-like_DNA-bd_sf"/>
</dbReference>
<evidence type="ECO:0000256" key="2">
    <source>
        <dbReference type="ARBA" id="ARBA00023125"/>
    </source>
</evidence>
<dbReference type="CDD" id="cd07377">
    <property type="entry name" value="WHTH_GntR"/>
    <property type="match status" value="1"/>
</dbReference>
<evidence type="ECO:0000256" key="3">
    <source>
        <dbReference type="ARBA" id="ARBA00023163"/>
    </source>
</evidence>
<keyword evidence="1" id="KW-0805">Transcription regulation</keyword>
<dbReference type="PANTHER" id="PTHR43537">
    <property type="entry name" value="TRANSCRIPTIONAL REGULATOR, GNTR FAMILY"/>
    <property type="match status" value="1"/>
</dbReference>
<dbReference type="InterPro" id="IPR000524">
    <property type="entry name" value="Tscrpt_reg_HTH_GntR"/>
</dbReference>
<name>A0ABW8RR31_9BACI</name>